<dbReference type="AlphaFoldDB" id="A0A7G6X816"/>
<organism evidence="2 3">
    <name type="scientific">Kribbella qitaiheensis</name>
    <dbReference type="NCBI Taxonomy" id="1544730"/>
    <lineage>
        <taxon>Bacteria</taxon>
        <taxon>Bacillati</taxon>
        <taxon>Actinomycetota</taxon>
        <taxon>Actinomycetes</taxon>
        <taxon>Propionibacteriales</taxon>
        <taxon>Kribbellaceae</taxon>
        <taxon>Kribbella</taxon>
    </lineage>
</organism>
<keyword evidence="1" id="KW-0812">Transmembrane</keyword>
<keyword evidence="1" id="KW-1133">Transmembrane helix</keyword>
<evidence type="ECO:0000313" key="3">
    <source>
        <dbReference type="Proteomes" id="UP000515563"/>
    </source>
</evidence>
<reference evidence="2 3" key="2">
    <citation type="journal article" date="2020" name="Microbiol. Resour. Announc.">
        <title>Antarctic desert soil bacteria exhibit high novel natural product potential, evaluated through long-read genome sequencing and comparative genomics.</title>
        <authorList>
            <person name="Benaud N."/>
            <person name="Edwards R.J."/>
            <person name="Amos T.G."/>
            <person name="D'Agostino P.M."/>
            <person name="Gutierrez-Chavez C."/>
            <person name="Montgomery K."/>
            <person name="Nicetic I."/>
            <person name="Ferrari B.C."/>
        </authorList>
    </citation>
    <scope>NUCLEOTIDE SEQUENCE [LARGE SCALE GENOMIC DNA]</scope>
    <source>
        <strain evidence="2 3">SPB151</strain>
    </source>
</reference>
<reference evidence="3" key="1">
    <citation type="submission" date="2019-09" db="EMBL/GenBank/DDBJ databases">
        <title>Antimicrobial potential of Antarctic Bacteria.</title>
        <authorList>
            <person name="Benaud N."/>
            <person name="Edwards R.J."/>
            <person name="Ferrari B.C."/>
        </authorList>
    </citation>
    <scope>NUCLEOTIDE SEQUENCE [LARGE SCALE GENOMIC DNA]</scope>
    <source>
        <strain evidence="3">SPB151</strain>
    </source>
</reference>
<keyword evidence="3" id="KW-1185">Reference proteome</keyword>
<dbReference type="KEGG" id="kqi:F1D05_36410"/>
<dbReference type="EMBL" id="CP043661">
    <property type="protein sequence ID" value="QNE22381.1"/>
    <property type="molecule type" value="Genomic_DNA"/>
</dbReference>
<keyword evidence="1" id="KW-0472">Membrane</keyword>
<feature type="transmembrane region" description="Helical" evidence="1">
    <location>
        <begin position="5"/>
        <end position="21"/>
    </location>
</feature>
<feature type="transmembrane region" description="Helical" evidence="1">
    <location>
        <begin position="27"/>
        <end position="45"/>
    </location>
</feature>
<evidence type="ECO:0000313" key="2">
    <source>
        <dbReference type="EMBL" id="QNE22381.1"/>
    </source>
</evidence>
<name>A0A7G6X816_9ACTN</name>
<sequence length="60" mass="6497">MQISLSLVLAFGIMVVLLIRFGGLRVLHAIICTLFGFLLAATWLAPQIQQFLTNLPGAGK</sequence>
<evidence type="ECO:0008006" key="4">
    <source>
        <dbReference type="Google" id="ProtNLM"/>
    </source>
</evidence>
<evidence type="ECO:0000256" key="1">
    <source>
        <dbReference type="SAM" id="Phobius"/>
    </source>
</evidence>
<accession>A0A7G6X816</accession>
<dbReference type="Proteomes" id="UP000515563">
    <property type="component" value="Chromosome"/>
</dbReference>
<gene>
    <name evidence="2" type="ORF">F1D05_36410</name>
</gene>
<protein>
    <recommendedName>
        <fullName evidence="4">DUF2304 domain-containing protein</fullName>
    </recommendedName>
</protein>
<proteinExistence type="predicted"/>